<evidence type="ECO:0000256" key="1">
    <source>
        <dbReference type="SAM" id="MobiDB-lite"/>
    </source>
</evidence>
<feature type="region of interest" description="Disordered" evidence="1">
    <location>
        <begin position="243"/>
        <end position="268"/>
    </location>
</feature>
<dbReference type="OrthoDB" id="537646at2759"/>
<dbReference type="GO" id="GO:0030638">
    <property type="term" value="P:polyketide metabolic process"/>
    <property type="evidence" value="ECO:0007669"/>
    <property type="project" value="InterPro"/>
</dbReference>
<organism evidence="2 3">
    <name type="scientific">Edaphochlamys debaryana</name>
    <dbReference type="NCBI Taxonomy" id="47281"/>
    <lineage>
        <taxon>Eukaryota</taxon>
        <taxon>Viridiplantae</taxon>
        <taxon>Chlorophyta</taxon>
        <taxon>core chlorophytes</taxon>
        <taxon>Chlorophyceae</taxon>
        <taxon>CS clade</taxon>
        <taxon>Chlamydomonadales</taxon>
        <taxon>Chlamydomonadales incertae sedis</taxon>
        <taxon>Edaphochlamys</taxon>
    </lineage>
</organism>
<proteinExistence type="predicted"/>
<feature type="region of interest" description="Disordered" evidence="1">
    <location>
        <begin position="777"/>
        <end position="827"/>
    </location>
</feature>
<dbReference type="SUPFAM" id="SSF54427">
    <property type="entry name" value="NTF2-like"/>
    <property type="match status" value="2"/>
</dbReference>
<feature type="compositionally biased region" description="Low complexity" evidence="1">
    <location>
        <begin position="200"/>
        <end position="209"/>
    </location>
</feature>
<evidence type="ECO:0000313" key="2">
    <source>
        <dbReference type="EMBL" id="KAG2492886.1"/>
    </source>
</evidence>
<dbReference type="Pfam" id="PF07366">
    <property type="entry name" value="SnoaL"/>
    <property type="match status" value="1"/>
</dbReference>
<name>A0A835XZ46_9CHLO</name>
<reference evidence="2" key="1">
    <citation type="journal article" date="2020" name="bioRxiv">
        <title>Comparative genomics of Chlamydomonas.</title>
        <authorList>
            <person name="Craig R.J."/>
            <person name="Hasan A.R."/>
            <person name="Ness R.W."/>
            <person name="Keightley P.D."/>
        </authorList>
    </citation>
    <scope>NUCLEOTIDE SEQUENCE</scope>
    <source>
        <strain evidence="2">CCAP 11/70</strain>
    </source>
</reference>
<dbReference type="InterPro" id="IPR009959">
    <property type="entry name" value="Cyclase_SnoaL-like"/>
</dbReference>
<feature type="compositionally biased region" description="Basic and acidic residues" evidence="1">
    <location>
        <begin position="15"/>
        <end position="29"/>
    </location>
</feature>
<dbReference type="Proteomes" id="UP000612055">
    <property type="component" value="Unassembled WGS sequence"/>
</dbReference>
<comment type="caution">
    <text evidence="2">The sequence shown here is derived from an EMBL/GenBank/DDBJ whole genome shotgun (WGS) entry which is preliminary data.</text>
</comment>
<gene>
    <name evidence="2" type="ORF">HYH03_008801</name>
</gene>
<dbReference type="PANTHER" id="PTHR38436:SF1">
    <property type="entry name" value="ESTER CYCLASE"/>
    <property type="match status" value="1"/>
</dbReference>
<accession>A0A835XZ46</accession>
<dbReference type="AlphaFoldDB" id="A0A835XZ46"/>
<protein>
    <submittedName>
        <fullName evidence="2">Uncharacterized protein</fullName>
    </submittedName>
</protein>
<evidence type="ECO:0000313" key="3">
    <source>
        <dbReference type="Proteomes" id="UP000612055"/>
    </source>
</evidence>
<sequence>MPEPSEHPAAAPIGEHPDAKPAKRLRPSEETLPIDAYAEETATALESFWNGSAGDHDSALALERVFTGKMAWHDGMWAPGNPLVGLGRLQALRSLLRTAVPDLRLSLRRPLRSGEGGLVLGYWRAEGTQTGPLGPSLPPSGAAVSWEGSVLIRTQPRTAAGGTDRTDRTNGTDSANDPNGHDAANGQGGGEASGGEGTEAKAATAPEGPEGTRDQGLVGVELWWSWDPTFLYKQMGWIQKAPATAEGVEGSKEGPGGGADDGPAPPPADDLAMRVAAGAREAYGSEAEAVAAAEAAVARAAAAEAALAEARAGGGGAEAVAEALAAARAANRGVVELYFHTYNTGHYGVLDHIVDPSYSYLGLIDLEGRRGREGMRAMMGGWRQPLADLRIGHEAVGAVGDDTVAFRWVIRGTHVSPGAVLLGVPACPARPRPLHVAGVTALTLRRGRIAVKVSHANAAVTLGQLGAAVPPELPRLQAEGAESAGKEPNSNFITSLAAPTTDTAKLVALTEAIQYKCGTYTDADACNSDSRCSLDGRTCRTGLWFDARWYKGRAYCEGSLVDRNLECLASATTQDACTDGCVWKTDEELGSALSAAFDIDASFADKVRADIYFEIFALSIPGMNPQKNGGVCTIAGFWNQEFDAVVAKGAEAYTGSTGQDYPVALYRAIEGDLIGTCSAGTTLSRQYECSGARANETACGALGPSCEFRWTSRSNGYCAMVNPLVDPNDSFYKAVLESENACFKATASACASTGGPINTGVTPWEALLATLPSYATRGATERTPSPAPKPKPTGSSPGKKRTAAPPPRRYMHSYPPFRRAPPVARKL</sequence>
<dbReference type="EMBL" id="JAEHOE010000041">
    <property type="protein sequence ID" value="KAG2492886.1"/>
    <property type="molecule type" value="Genomic_DNA"/>
</dbReference>
<feature type="compositionally biased region" description="Gly residues" evidence="1">
    <location>
        <begin position="186"/>
        <end position="197"/>
    </location>
</feature>
<dbReference type="Gene3D" id="3.10.450.50">
    <property type="match status" value="2"/>
</dbReference>
<dbReference type="PANTHER" id="PTHR38436">
    <property type="entry name" value="POLYKETIDE CYCLASE SNOAL-LIKE DOMAIN"/>
    <property type="match status" value="1"/>
</dbReference>
<feature type="region of interest" description="Disordered" evidence="1">
    <location>
        <begin position="153"/>
        <end position="214"/>
    </location>
</feature>
<feature type="region of interest" description="Disordered" evidence="1">
    <location>
        <begin position="1"/>
        <end position="29"/>
    </location>
</feature>
<keyword evidence="3" id="KW-1185">Reference proteome</keyword>
<dbReference type="InterPro" id="IPR032710">
    <property type="entry name" value="NTF2-like_dom_sf"/>
</dbReference>